<dbReference type="InterPro" id="IPR050743">
    <property type="entry name" value="2-oxoacid_DH_E2_comp"/>
</dbReference>
<dbReference type="SUPFAM" id="SSF52777">
    <property type="entry name" value="CoA-dependent acyltransferases"/>
    <property type="match status" value="1"/>
</dbReference>
<dbReference type="SUPFAM" id="SSF47005">
    <property type="entry name" value="Peripheral subunit-binding domain of 2-oxo acid dehydrogenase complex"/>
    <property type="match status" value="1"/>
</dbReference>
<dbReference type="Pfam" id="PF02817">
    <property type="entry name" value="E3_binding"/>
    <property type="match status" value="1"/>
</dbReference>
<feature type="domain" description="Peripheral subunit-binding (PSBD)" evidence="9">
    <location>
        <begin position="134"/>
        <end position="171"/>
    </location>
</feature>
<organism evidence="10 11">
    <name type="scientific">Paenibacillus vulneris</name>
    <dbReference type="NCBI Taxonomy" id="1133364"/>
    <lineage>
        <taxon>Bacteria</taxon>
        <taxon>Bacillati</taxon>
        <taxon>Bacillota</taxon>
        <taxon>Bacilli</taxon>
        <taxon>Bacillales</taxon>
        <taxon>Paenibacillaceae</taxon>
        <taxon>Paenibacillus</taxon>
    </lineage>
</organism>
<evidence type="ECO:0000313" key="10">
    <source>
        <dbReference type="EMBL" id="MFD1225307.1"/>
    </source>
</evidence>
<dbReference type="EMBL" id="JBHTLU010000058">
    <property type="protein sequence ID" value="MFD1225307.1"/>
    <property type="molecule type" value="Genomic_DNA"/>
</dbReference>
<evidence type="ECO:0000313" key="11">
    <source>
        <dbReference type="Proteomes" id="UP001597180"/>
    </source>
</evidence>
<keyword evidence="3 6" id="KW-0808">Transferase</keyword>
<accession>A0ABW3UXW1</accession>
<dbReference type="InterPro" id="IPR004167">
    <property type="entry name" value="PSBD"/>
</dbReference>
<evidence type="ECO:0000256" key="6">
    <source>
        <dbReference type="RuleBase" id="RU003423"/>
    </source>
</evidence>
<dbReference type="SUPFAM" id="SSF51230">
    <property type="entry name" value="Single hybrid motif"/>
    <property type="match status" value="1"/>
</dbReference>
<evidence type="ECO:0000256" key="7">
    <source>
        <dbReference type="SAM" id="MobiDB-lite"/>
    </source>
</evidence>
<dbReference type="GO" id="GO:0016746">
    <property type="term" value="F:acyltransferase activity"/>
    <property type="evidence" value="ECO:0007669"/>
    <property type="project" value="UniProtKB-KW"/>
</dbReference>
<gene>
    <name evidence="10" type="ORF">ACFQ4B_35025</name>
</gene>
<comment type="cofactor">
    <cofactor evidence="1 6">
        <name>(R)-lipoate</name>
        <dbReference type="ChEBI" id="CHEBI:83088"/>
    </cofactor>
</comment>
<dbReference type="InterPro" id="IPR036625">
    <property type="entry name" value="E3-bd_dom_sf"/>
</dbReference>
<sequence>MAIFEYKFPELGEGIHEGEIVKWLVKPGDAVNDETIIMEVQNDKSTVEVPSPVEGKIVEIKVAEGTICTIGDLIATIEVSGEVPQQASHGGHSESAAPAAPAAPAAAAPSAPAAAPAPAAAAPAPTAAAGSAVLATPSVRRLAREKGVNIAQVTPTGRNGRVTKEDVLAFAAGGGAPAAAPSAASEAPAAAPSTAAAAVSGDRVEERVPLKGIRKAIANAMVKSAFTAPHVTLMDEVDVTQLVALRGRAKAAAEKKGVKLTYLPFIVKALVAAARQFPAMNAMIDEEKNEIVYKKYYNIGIATDTDNGLIVPVIQDADRKNIWTIAEAIKDLAARGRDGKLSANEMRGSTISITNIGSAGGMFFTPLLNFPEVAILGTGRISEKPVVKNGEIVVAPVMALSLSFDHRIIDGATAQNFMNYIKQLLADPELLILEV</sequence>
<comment type="similarity">
    <text evidence="2 6">Belongs to the 2-oxoacid dehydrogenase family.</text>
</comment>
<evidence type="ECO:0000256" key="1">
    <source>
        <dbReference type="ARBA" id="ARBA00001938"/>
    </source>
</evidence>
<name>A0ABW3UXW1_9BACL</name>
<dbReference type="Pfam" id="PF00364">
    <property type="entry name" value="Biotin_lipoyl"/>
    <property type="match status" value="1"/>
</dbReference>
<dbReference type="Pfam" id="PF00198">
    <property type="entry name" value="2-oxoacid_dh"/>
    <property type="match status" value="1"/>
</dbReference>
<keyword evidence="5 6" id="KW-0012">Acyltransferase</keyword>
<protein>
    <recommendedName>
        <fullName evidence="6">Dihydrolipoamide acetyltransferase component of pyruvate dehydrogenase complex</fullName>
        <ecNumber evidence="6">2.3.1.-</ecNumber>
    </recommendedName>
</protein>
<evidence type="ECO:0000259" key="9">
    <source>
        <dbReference type="PROSITE" id="PS51826"/>
    </source>
</evidence>
<dbReference type="Gene3D" id="4.10.320.10">
    <property type="entry name" value="E3-binding domain"/>
    <property type="match status" value="1"/>
</dbReference>
<dbReference type="InterPro" id="IPR003016">
    <property type="entry name" value="2-oxoA_DH_lipoyl-BS"/>
</dbReference>
<evidence type="ECO:0000256" key="5">
    <source>
        <dbReference type="ARBA" id="ARBA00023315"/>
    </source>
</evidence>
<comment type="caution">
    <text evidence="10">The sequence shown here is derived from an EMBL/GenBank/DDBJ whole genome shotgun (WGS) entry which is preliminary data.</text>
</comment>
<evidence type="ECO:0000256" key="3">
    <source>
        <dbReference type="ARBA" id="ARBA00022679"/>
    </source>
</evidence>
<dbReference type="EC" id="2.3.1.-" evidence="6"/>
<feature type="domain" description="Lipoyl-binding" evidence="8">
    <location>
        <begin position="3"/>
        <end position="78"/>
    </location>
</feature>
<dbReference type="CDD" id="cd06849">
    <property type="entry name" value="lipoyl_domain"/>
    <property type="match status" value="1"/>
</dbReference>
<dbReference type="InterPro" id="IPR001078">
    <property type="entry name" value="2-oxoacid_DH_actylTfrase"/>
</dbReference>
<dbReference type="InterPro" id="IPR000089">
    <property type="entry name" value="Biotin_lipoyl"/>
</dbReference>
<evidence type="ECO:0000256" key="4">
    <source>
        <dbReference type="ARBA" id="ARBA00022823"/>
    </source>
</evidence>
<dbReference type="InterPro" id="IPR023213">
    <property type="entry name" value="CAT-like_dom_sf"/>
</dbReference>
<dbReference type="Proteomes" id="UP001597180">
    <property type="component" value="Unassembled WGS sequence"/>
</dbReference>
<feature type="region of interest" description="Disordered" evidence="7">
    <location>
        <begin position="84"/>
        <end position="104"/>
    </location>
</feature>
<evidence type="ECO:0000259" key="8">
    <source>
        <dbReference type="PROSITE" id="PS50968"/>
    </source>
</evidence>
<dbReference type="PROSITE" id="PS00189">
    <property type="entry name" value="LIPOYL"/>
    <property type="match status" value="1"/>
</dbReference>
<dbReference type="Gene3D" id="2.40.50.100">
    <property type="match status" value="1"/>
</dbReference>
<dbReference type="Gene3D" id="3.30.559.10">
    <property type="entry name" value="Chloramphenicol acetyltransferase-like domain"/>
    <property type="match status" value="1"/>
</dbReference>
<evidence type="ECO:0000256" key="2">
    <source>
        <dbReference type="ARBA" id="ARBA00007317"/>
    </source>
</evidence>
<dbReference type="RefSeq" id="WP_345594063.1">
    <property type="nucleotide sequence ID" value="NZ_BAABJG010000052.1"/>
</dbReference>
<dbReference type="PROSITE" id="PS50968">
    <property type="entry name" value="BIOTINYL_LIPOYL"/>
    <property type="match status" value="1"/>
</dbReference>
<reference evidence="11" key="1">
    <citation type="journal article" date="2019" name="Int. J. Syst. Evol. Microbiol.">
        <title>The Global Catalogue of Microorganisms (GCM) 10K type strain sequencing project: providing services to taxonomists for standard genome sequencing and annotation.</title>
        <authorList>
            <consortium name="The Broad Institute Genomics Platform"/>
            <consortium name="The Broad Institute Genome Sequencing Center for Infectious Disease"/>
            <person name="Wu L."/>
            <person name="Ma J."/>
        </authorList>
    </citation>
    <scope>NUCLEOTIDE SEQUENCE [LARGE SCALE GENOMIC DNA]</scope>
    <source>
        <strain evidence="11">CCUG 53270</strain>
    </source>
</reference>
<keyword evidence="4 6" id="KW-0450">Lipoyl</keyword>
<dbReference type="PANTHER" id="PTHR43178:SF5">
    <property type="entry name" value="LIPOAMIDE ACYLTRANSFERASE COMPONENT OF BRANCHED-CHAIN ALPHA-KETO ACID DEHYDROGENASE COMPLEX, MITOCHONDRIAL"/>
    <property type="match status" value="1"/>
</dbReference>
<dbReference type="PANTHER" id="PTHR43178">
    <property type="entry name" value="DIHYDROLIPOAMIDE ACETYLTRANSFERASE COMPONENT OF PYRUVATE DEHYDROGENASE COMPLEX"/>
    <property type="match status" value="1"/>
</dbReference>
<keyword evidence="11" id="KW-1185">Reference proteome</keyword>
<dbReference type="PROSITE" id="PS51826">
    <property type="entry name" value="PSBD"/>
    <property type="match status" value="1"/>
</dbReference>
<proteinExistence type="inferred from homology"/>
<dbReference type="InterPro" id="IPR011053">
    <property type="entry name" value="Single_hybrid_motif"/>
</dbReference>